<evidence type="ECO:0000256" key="3">
    <source>
        <dbReference type="ARBA" id="ARBA00022448"/>
    </source>
</evidence>
<feature type="transmembrane region" description="Helical" evidence="7">
    <location>
        <begin position="78"/>
        <end position="98"/>
    </location>
</feature>
<feature type="transmembrane region" description="Helical" evidence="7">
    <location>
        <begin position="110"/>
        <end position="130"/>
    </location>
</feature>
<dbReference type="EnsemblPlants" id="Solyc06g035410.2.1">
    <property type="protein sequence ID" value="Solyc06g035410.2.1"/>
    <property type="gene ID" value="Solyc06g035410.2"/>
</dbReference>
<dbReference type="Gramene" id="Solyc06g035410.2.1">
    <property type="protein sequence ID" value="Solyc06g035410.2.1"/>
    <property type="gene ID" value="Solyc06g035410.2"/>
</dbReference>
<dbReference type="PANTHER" id="PTHR31376:SF69">
    <property type="entry name" value="PURINE PERMEASE-RELATED"/>
    <property type="match status" value="1"/>
</dbReference>
<dbReference type="GO" id="GO:0015211">
    <property type="term" value="F:purine nucleoside transmembrane transporter activity"/>
    <property type="evidence" value="ECO:0007669"/>
    <property type="project" value="InterPro"/>
</dbReference>
<evidence type="ECO:0000313" key="8">
    <source>
        <dbReference type="EnsemblPlants" id="Solyc06g035410.2.1"/>
    </source>
</evidence>
<keyword evidence="9" id="KW-1185">Reference proteome</keyword>
<dbReference type="Proteomes" id="UP000004994">
    <property type="component" value="Chromosome 6"/>
</dbReference>
<organism evidence="8">
    <name type="scientific">Solanum lycopersicum</name>
    <name type="common">Tomato</name>
    <name type="synonym">Lycopersicon esculentum</name>
    <dbReference type="NCBI Taxonomy" id="4081"/>
    <lineage>
        <taxon>Eukaryota</taxon>
        <taxon>Viridiplantae</taxon>
        <taxon>Streptophyta</taxon>
        <taxon>Embryophyta</taxon>
        <taxon>Tracheophyta</taxon>
        <taxon>Spermatophyta</taxon>
        <taxon>Magnoliopsida</taxon>
        <taxon>eudicotyledons</taxon>
        <taxon>Gunneridae</taxon>
        <taxon>Pentapetalae</taxon>
        <taxon>asterids</taxon>
        <taxon>lamiids</taxon>
        <taxon>Solanales</taxon>
        <taxon>Solanaceae</taxon>
        <taxon>Solanoideae</taxon>
        <taxon>Solaneae</taxon>
        <taxon>Solanum</taxon>
        <taxon>Solanum subgen. Lycopersicon</taxon>
    </lineage>
</organism>
<keyword evidence="3" id="KW-0813">Transport</keyword>
<name>A0A3Q7GTS4_SOLLC</name>
<evidence type="ECO:0000256" key="1">
    <source>
        <dbReference type="ARBA" id="ARBA00004370"/>
    </source>
</evidence>
<sequence>CGNKVKGGKRIWLSCWLQTVAWPINFISLVISYFYRRFCNYSYGYGVAKLPVSTVGLLYSRQLAFTAFVIVRLKFTSYSINSVFLLTIGAIILSLQSGSDRLGGETNKEYILGFIMIVASASSAGLIFPLEELIYKKVSIAVFRRNVVAVSVCLFRRGSSCSARLPPVRCPEKVRLVPFDLLSSMSMCCDDFVWCD</sequence>
<dbReference type="InterPro" id="IPR030182">
    <property type="entry name" value="PUP_plant"/>
</dbReference>
<evidence type="ECO:0000256" key="2">
    <source>
        <dbReference type="ARBA" id="ARBA00006213"/>
    </source>
</evidence>
<feature type="transmembrane region" description="Helical" evidence="7">
    <location>
        <begin position="12"/>
        <end position="35"/>
    </location>
</feature>
<proteinExistence type="inferred from homology"/>
<evidence type="ECO:0000256" key="5">
    <source>
        <dbReference type="ARBA" id="ARBA00022989"/>
    </source>
</evidence>
<evidence type="ECO:0000256" key="6">
    <source>
        <dbReference type="ARBA" id="ARBA00023136"/>
    </source>
</evidence>
<dbReference type="InParanoid" id="A0A3Q7GTS4"/>
<keyword evidence="5 7" id="KW-1133">Transmembrane helix</keyword>
<dbReference type="AlphaFoldDB" id="A0A3Q7GTS4"/>
<feature type="transmembrane region" description="Helical" evidence="7">
    <location>
        <begin position="50"/>
        <end position="71"/>
    </location>
</feature>
<comment type="subcellular location">
    <subcellularLocation>
        <location evidence="1">Membrane</location>
    </subcellularLocation>
</comment>
<dbReference type="STRING" id="4081.A0A3Q7GTS4"/>
<evidence type="ECO:0000256" key="4">
    <source>
        <dbReference type="ARBA" id="ARBA00022692"/>
    </source>
</evidence>
<dbReference type="Pfam" id="PF16913">
    <property type="entry name" value="PUNUT"/>
    <property type="match status" value="1"/>
</dbReference>
<comment type="similarity">
    <text evidence="2">Belongs to the purine permeases (TC 2.A.7.14) family.</text>
</comment>
<reference evidence="8" key="1">
    <citation type="journal article" date="2012" name="Nature">
        <title>The tomato genome sequence provides insights into fleshy fruit evolution.</title>
        <authorList>
            <consortium name="Tomato Genome Consortium"/>
        </authorList>
    </citation>
    <scope>NUCLEOTIDE SEQUENCE [LARGE SCALE GENOMIC DNA]</scope>
    <source>
        <strain evidence="8">cv. Heinz 1706</strain>
    </source>
</reference>
<keyword evidence="6 7" id="KW-0472">Membrane</keyword>
<dbReference type="PaxDb" id="4081-Solyc06g035410.1.1"/>
<dbReference type="GO" id="GO:0016020">
    <property type="term" value="C:membrane"/>
    <property type="evidence" value="ECO:0007669"/>
    <property type="project" value="UniProtKB-SubCell"/>
</dbReference>
<accession>A0A3Q7GTS4</accession>
<evidence type="ECO:0000313" key="9">
    <source>
        <dbReference type="Proteomes" id="UP000004994"/>
    </source>
</evidence>
<keyword evidence="4 7" id="KW-0812">Transmembrane</keyword>
<dbReference type="GO" id="GO:0005345">
    <property type="term" value="F:purine nucleobase transmembrane transporter activity"/>
    <property type="evidence" value="ECO:0007669"/>
    <property type="project" value="UniProtKB-ARBA"/>
</dbReference>
<dbReference type="PANTHER" id="PTHR31376">
    <property type="entry name" value="OS09G0467300 PROTEIN-RELATED"/>
    <property type="match status" value="1"/>
</dbReference>
<reference evidence="8" key="2">
    <citation type="submission" date="2019-01" db="UniProtKB">
        <authorList>
            <consortium name="EnsemblPlants"/>
        </authorList>
    </citation>
    <scope>IDENTIFICATION</scope>
    <source>
        <strain evidence="8">cv. Heinz 1706</strain>
    </source>
</reference>
<protein>
    <submittedName>
        <fullName evidence="8">Uncharacterized protein</fullName>
    </submittedName>
</protein>
<evidence type="ECO:0000256" key="7">
    <source>
        <dbReference type="SAM" id="Phobius"/>
    </source>
</evidence>